<dbReference type="PROSITE" id="PS51194">
    <property type="entry name" value="HELICASE_CTER"/>
    <property type="match status" value="1"/>
</dbReference>
<feature type="binding site" evidence="9">
    <location>
        <begin position="176"/>
        <end position="183"/>
    </location>
    <ligand>
        <name>ATP</name>
        <dbReference type="ChEBI" id="CHEBI:30616"/>
    </ligand>
</feature>
<dbReference type="Pfam" id="PF00271">
    <property type="entry name" value="Helicase_C"/>
    <property type="match status" value="1"/>
</dbReference>
<dbReference type="Gene3D" id="3.40.50.300">
    <property type="entry name" value="P-loop containing nucleotide triphosphate hydrolases"/>
    <property type="match status" value="1"/>
</dbReference>
<keyword evidence="8 9" id="KW-0804">Transcription</keyword>
<dbReference type="Gene3D" id="6.10.140.2230">
    <property type="match status" value="1"/>
</dbReference>
<keyword evidence="7 9" id="KW-0010">Activator</keyword>
<dbReference type="InterPro" id="IPR022737">
    <property type="entry name" value="RapA_C"/>
</dbReference>
<dbReference type="EC" id="3.6.4.-" evidence="9"/>
<dbReference type="CDD" id="cd18011">
    <property type="entry name" value="DEXDc_RapA"/>
    <property type="match status" value="1"/>
</dbReference>
<evidence type="ECO:0000259" key="10">
    <source>
        <dbReference type="PROSITE" id="PS51192"/>
    </source>
</evidence>
<comment type="function">
    <text evidence="9">Transcription regulator that activates transcription by stimulating RNA polymerase (RNAP) recycling in case of stress conditions such as supercoiled DNA or high salt concentrations. Probably acts by releasing the RNAP, when it is trapped or immobilized on tightly supercoiled DNA. Does not activate transcription on linear DNA. Probably not involved in DNA repair.</text>
</comment>
<dbReference type="GO" id="GO:0005524">
    <property type="term" value="F:ATP binding"/>
    <property type="evidence" value="ECO:0007669"/>
    <property type="project" value="UniProtKB-UniRule"/>
</dbReference>
<dbReference type="Gene3D" id="2.30.30.930">
    <property type="match status" value="1"/>
</dbReference>
<evidence type="ECO:0000256" key="4">
    <source>
        <dbReference type="ARBA" id="ARBA00022840"/>
    </source>
</evidence>
<keyword evidence="5 9" id="KW-0805">Transcription regulation</keyword>
<keyword evidence="1 9" id="KW-0547">Nucleotide-binding</keyword>
<dbReference type="Pfam" id="PF12137">
    <property type="entry name" value="RapA_C"/>
    <property type="match status" value="1"/>
</dbReference>
<dbReference type="InterPro" id="IPR040765">
    <property type="entry name" value="Tudor_1_RapA"/>
</dbReference>
<comment type="similarity">
    <text evidence="9">Belongs to the SNF2/RAD54 helicase family. RapA subfamily.</text>
</comment>
<dbReference type="InterPro" id="IPR038718">
    <property type="entry name" value="SNF2-like_sf"/>
</dbReference>
<dbReference type="Pfam" id="PF18337">
    <property type="entry name" value="Tudor_RapA"/>
    <property type="match status" value="1"/>
</dbReference>
<organism evidence="12 13">
    <name type="scientific">Conservatibacter flavescens</name>
    <dbReference type="NCBI Taxonomy" id="28161"/>
    <lineage>
        <taxon>Bacteria</taxon>
        <taxon>Pseudomonadati</taxon>
        <taxon>Pseudomonadota</taxon>
        <taxon>Gammaproteobacteria</taxon>
        <taxon>Pasteurellales</taxon>
        <taxon>Pasteurellaceae</taxon>
        <taxon>Conservatibacter</taxon>
    </lineage>
</organism>
<dbReference type="PROSITE" id="PS51192">
    <property type="entry name" value="HELICASE_ATP_BIND_1"/>
    <property type="match status" value="1"/>
</dbReference>
<dbReference type="SMART" id="SM00490">
    <property type="entry name" value="HELICc"/>
    <property type="match status" value="1"/>
</dbReference>
<dbReference type="Pfam" id="PF00176">
    <property type="entry name" value="SNF2-rel_dom"/>
    <property type="match status" value="1"/>
</dbReference>
<sequence length="966" mass="110207">MVFAVGQRWISEGENNLGLGVIVGVEIRTVTILFPASDEKRVYALASAPLTRVQFQINDRIFHQDGWSADVLEVLEQEGVFTYRARCVETQAEVLIPEKALSHHMSVSKPQERLWADQIDRNEHFVTRYQALLNQQAQFQSSLRGLRGFRANLIPHQLHIAQSISQRIAPRVLLADEVGLGKTLEAGMILQQQLLVGKVERALIIVPENLQHQWLVEMLRRFNLAFSLFDEERCADFAPTEEEEKGVNPFETESLIICALDWLEQYPQRVEQIRQAGFDFLIVDEAHHLAWTEHAPSVEYQLIEQLAHVIPAVLLLTATPEQLGQESHFARLRLLDPHRFYDYQAFVQEQQHYQPVAQAVNILLNGQQLTDTDKNHIAALLTEQDVEPLFKAIASQTEESDHARQELITQLIDRHGTSRVLFRNTRQSVKGFPHRIYHQITLEQPKQYANAMNVVSSLGELDLKTRFNPEQIFQQIHADVRWWEFDPRVEWLLQFIKTQRNEKILVICQRADTAIQLEQALREKEGIRAAVFHERLSIVERDRAAAYFAQQEEGAQILLSSSIGSEGRNFQFACHLVLFNLPDSPDLLEQCIGRLDRIGQLRDIHIHVPCFANSPQARLAQWYHEGLNAFEETCPMGETLFEKCGEKLQFFLQNPTALADFESFIRQTRHMQQHLKQALEQGRDRLLEFNSSGGEAAQQLAERIAKADGSPDLVNFALNLFDIIGVEQEDLGEKSIVLSPTGHMLIPDFPGLKEEGITITFDRQQALVREDIEFLTWDHPMIRQGIDLITTGDIGKTTVALLVNKGLPVGTLLLELIYVVDVQAPNYLQLNRFLPPTPIRVLLDVHGTNIASQVSFNGLNKQLKPLSKNMAIKVVKMAKAKIVALLAKAEKQVPNLVENVLREAKQRADSTLSYELTRLYGLKAVNKTIRQSEIEALEQVREQSLQQIEQATWRLDSLRVIISNKE</sequence>
<keyword evidence="6 9" id="KW-0238">DNA-binding</keyword>
<dbReference type="RefSeq" id="WP_100289619.1">
    <property type="nucleotide sequence ID" value="NZ_PHHA01000028.1"/>
</dbReference>
<keyword evidence="4 9" id="KW-0067">ATP-binding</keyword>
<dbReference type="InterPro" id="IPR023949">
    <property type="entry name" value="Helicase_RapA"/>
</dbReference>
<dbReference type="InterPro" id="IPR040766">
    <property type="entry name" value="Tudor_2_RapA"/>
</dbReference>
<reference evidence="12 13" key="1">
    <citation type="submission" date="2017-11" db="EMBL/GenBank/DDBJ databases">
        <title>Reclassification of Bisgaard taxon 7 as Conservatibacter flavescens gen. nov., sp. nov.</title>
        <authorList>
            <person name="Christensen H."/>
        </authorList>
    </citation>
    <scope>NUCLEOTIDE SEQUENCE [LARGE SCALE GENOMIC DNA]</scope>
    <source>
        <strain evidence="12 13">7_4</strain>
    </source>
</reference>
<dbReference type="GO" id="GO:0003677">
    <property type="term" value="F:DNA binding"/>
    <property type="evidence" value="ECO:0007669"/>
    <property type="project" value="UniProtKB-KW"/>
</dbReference>
<dbReference type="Gene3D" id="6.10.140.1500">
    <property type="match status" value="1"/>
</dbReference>
<evidence type="ECO:0000256" key="6">
    <source>
        <dbReference type="ARBA" id="ARBA00023125"/>
    </source>
</evidence>
<dbReference type="Gene3D" id="3.30.360.80">
    <property type="match status" value="1"/>
</dbReference>
<evidence type="ECO:0000256" key="5">
    <source>
        <dbReference type="ARBA" id="ARBA00023015"/>
    </source>
</evidence>
<dbReference type="InterPro" id="IPR057342">
    <property type="entry name" value="DEXDc_RapA"/>
</dbReference>
<dbReference type="Gene3D" id="2.30.30.140">
    <property type="match status" value="1"/>
</dbReference>
<keyword evidence="13" id="KW-1185">Reference proteome</keyword>
<name>A0A2M8S060_9PAST</name>
<dbReference type="SUPFAM" id="SSF52540">
    <property type="entry name" value="P-loop containing nucleoside triphosphate hydrolases"/>
    <property type="match status" value="2"/>
</dbReference>
<evidence type="ECO:0000256" key="1">
    <source>
        <dbReference type="ARBA" id="ARBA00022741"/>
    </source>
</evidence>
<proteinExistence type="inferred from homology"/>
<evidence type="ECO:0000256" key="9">
    <source>
        <dbReference type="HAMAP-Rule" id="MF_01821"/>
    </source>
</evidence>
<dbReference type="PANTHER" id="PTHR45766">
    <property type="entry name" value="DNA ANNEALING HELICASE AND ENDONUCLEASE ZRANB3 FAMILY MEMBER"/>
    <property type="match status" value="1"/>
</dbReference>
<evidence type="ECO:0000256" key="8">
    <source>
        <dbReference type="ARBA" id="ARBA00023163"/>
    </source>
</evidence>
<dbReference type="InterPro" id="IPR049730">
    <property type="entry name" value="SNF2/RAD54-like_C"/>
</dbReference>
<gene>
    <name evidence="9" type="primary">rapA</name>
    <name evidence="12" type="ORF">CVP05_11005</name>
</gene>
<evidence type="ECO:0000313" key="12">
    <source>
        <dbReference type="EMBL" id="PJG84541.1"/>
    </source>
</evidence>
<accession>A0A2M8S060</accession>
<protein>
    <recommendedName>
        <fullName evidence="9">RNA polymerase-associated protein RapA</fullName>
        <ecNumber evidence="9">3.6.4.-</ecNumber>
    </recommendedName>
    <alternativeName>
        <fullName evidence="9">ATP-dependent helicase HepA</fullName>
    </alternativeName>
</protein>
<keyword evidence="2 9" id="KW-0378">Hydrolase</keyword>
<evidence type="ECO:0000256" key="2">
    <source>
        <dbReference type="ARBA" id="ARBA00022801"/>
    </source>
</evidence>
<comment type="subunit">
    <text evidence="9">Interacts with the RNAP. Has a higher affinity for the core RNAP than for the holoenzyme. Its ATPase activity is stimulated by binding to RNAP.</text>
</comment>
<dbReference type="InterPro" id="IPR014001">
    <property type="entry name" value="Helicase_ATP-bd"/>
</dbReference>
<dbReference type="InterPro" id="IPR027417">
    <property type="entry name" value="P-loop_NTPase"/>
</dbReference>
<dbReference type="InterPro" id="IPR001650">
    <property type="entry name" value="Helicase_C-like"/>
</dbReference>
<dbReference type="HAMAP" id="MF_01821">
    <property type="entry name" value="Helicase_RapA"/>
    <property type="match status" value="1"/>
</dbReference>
<dbReference type="InterPro" id="IPR000330">
    <property type="entry name" value="SNF2_N"/>
</dbReference>
<dbReference type="PANTHER" id="PTHR45766:SF6">
    <property type="entry name" value="SWI_SNF-RELATED MATRIX-ASSOCIATED ACTIN-DEPENDENT REGULATOR OF CHROMATIN SUBFAMILY A-LIKE PROTEIN 1"/>
    <property type="match status" value="1"/>
</dbReference>
<dbReference type="AlphaFoldDB" id="A0A2M8S060"/>
<evidence type="ECO:0000256" key="7">
    <source>
        <dbReference type="ARBA" id="ARBA00023159"/>
    </source>
</evidence>
<dbReference type="Gene3D" id="3.40.50.10810">
    <property type="entry name" value="Tandem AAA-ATPase domain"/>
    <property type="match status" value="1"/>
</dbReference>
<evidence type="ECO:0000256" key="3">
    <source>
        <dbReference type="ARBA" id="ARBA00022806"/>
    </source>
</evidence>
<feature type="short sequence motif" description="DEAH box" evidence="9">
    <location>
        <begin position="284"/>
        <end position="287"/>
    </location>
</feature>
<dbReference type="Pfam" id="PF18339">
    <property type="entry name" value="Tudor_1_RapA"/>
    <property type="match status" value="1"/>
</dbReference>
<dbReference type="Proteomes" id="UP000229329">
    <property type="component" value="Unassembled WGS sequence"/>
</dbReference>
<dbReference type="GO" id="GO:0004386">
    <property type="term" value="F:helicase activity"/>
    <property type="evidence" value="ECO:0007669"/>
    <property type="project" value="UniProtKB-UniRule"/>
</dbReference>
<comment type="caution">
    <text evidence="12">The sequence shown here is derived from an EMBL/GenBank/DDBJ whole genome shotgun (WGS) entry which is preliminary data.</text>
</comment>
<dbReference type="GO" id="GO:0016817">
    <property type="term" value="F:hydrolase activity, acting on acid anhydrides"/>
    <property type="evidence" value="ECO:0007669"/>
    <property type="project" value="InterPro"/>
</dbReference>
<evidence type="ECO:0000259" key="11">
    <source>
        <dbReference type="PROSITE" id="PS51194"/>
    </source>
</evidence>
<dbReference type="CDD" id="cd18793">
    <property type="entry name" value="SF2_C_SNF"/>
    <property type="match status" value="1"/>
</dbReference>
<dbReference type="OrthoDB" id="9814088at2"/>
<dbReference type="EMBL" id="PHHA01000028">
    <property type="protein sequence ID" value="PJG84541.1"/>
    <property type="molecule type" value="Genomic_DNA"/>
</dbReference>
<evidence type="ECO:0000313" key="13">
    <source>
        <dbReference type="Proteomes" id="UP000229329"/>
    </source>
</evidence>
<feature type="domain" description="Helicase C-terminal" evidence="11">
    <location>
        <begin position="488"/>
        <end position="642"/>
    </location>
</feature>
<dbReference type="NCBIfam" id="NF003426">
    <property type="entry name" value="PRK04914.1"/>
    <property type="match status" value="1"/>
</dbReference>
<dbReference type="GO" id="GO:0006355">
    <property type="term" value="P:regulation of DNA-templated transcription"/>
    <property type="evidence" value="ECO:0007669"/>
    <property type="project" value="UniProtKB-UniRule"/>
</dbReference>
<keyword evidence="3 9" id="KW-0347">Helicase</keyword>
<dbReference type="SMART" id="SM00487">
    <property type="entry name" value="DEXDc"/>
    <property type="match status" value="1"/>
</dbReference>
<feature type="domain" description="Helicase ATP-binding" evidence="10">
    <location>
        <begin position="163"/>
        <end position="338"/>
    </location>
</feature>